<dbReference type="EnsemblPlants" id="AET3Gv20365300.46">
    <property type="protein sequence ID" value="AET3Gv20365300.46"/>
    <property type="gene ID" value="AET3Gv20365300"/>
</dbReference>
<evidence type="ECO:0000313" key="1">
    <source>
        <dbReference type="EnsemblPlants" id="AET3Gv20365300.46"/>
    </source>
</evidence>
<evidence type="ECO:0000313" key="2">
    <source>
        <dbReference type="Proteomes" id="UP000015105"/>
    </source>
</evidence>
<reference evidence="2" key="2">
    <citation type="journal article" date="2017" name="Nat. Plants">
        <title>The Aegilops tauschii genome reveals multiple impacts of transposons.</title>
        <authorList>
            <person name="Zhao G."/>
            <person name="Zou C."/>
            <person name="Li K."/>
            <person name="Wang K."/>
            <person name="Li T."/>
            <person name="Gao L."/>
            <person name="Zhang X."/>
            <person name="Wang H."/>
            <person name="Yang Z."/>
            <person name="Liu X."/>
            <person name="Jiang W."/>
            <person name="Mao L."/>
            <person name="Kong X."/>
            <person name="Jiao Y."/>
            <person name="Jia J."/>
        </authorList>
    </citation>
    <scope>NUCLEOTIDE SEQUENCE [LARGE SCALE GENOMIC DNA]</scope>
    <source>
        <strain evidence="2">cv. AL8/78</strain>
    </source>
</reference>
<reference evidence="2" key="1">
    <citation type="journal article" date="2014" name="Science">
        <title>Ancient hybridizations among the ancestral genomes of bread wheat.</title>
        <authorList>
            <consortium name="International Wheat Genome Sequencing Consortium,"/>
            <person name="Marcussen T."/>
            <person name="Sandve S.R."/>
            <person name="Heier L."/>
            <person name="Spannagl M."/>
            <person name="Pfeifer M."/>
            <person name="Jakobsen K.S."/>
            <person name="Wulff B.B."/>
            <person name="Steuernagel B."/>
            <person name="Mayer K.F."/>
            <person name="Olsen O.A."/>
        </authorList>
    </citation>
    <scope>NUCLEOTIDE SEQUENCE [LARGE SCALE GENOMIC DNA]</scope>
    <source>
        <strain evidence="2">cv. AL8/78</strain>
    </source>
</reference>
<dbReference type="AlphaFoldDB" id="A0A453EJI5"/>
<proteinExistence type="predicted"/>
<dbReference type="Gramene" id="AET3Gv20365300.46">
    <property type="protein sequence ID" value="AET3Gv20365300.46"/>
    <property type="gene ID" value="AET3Gv20365300"/>
</dbReference>
<sequence length="46" mass="5250">MHLRFQWIPVEAMWSSACMLSVSWMQNDSSIWGANYASFILLNVGA</sequence>
<protein>
    <submittedName>
        <fullName evidence="1">Uncharacterized protein</fullName>
    </submittedName>
</protein>
<reference evidence="1" key="5">
    <citation type="journal article" date="2021" name="G3 (Bethesda)">
        <title>Aegilops tauschii genome assembly Aet v5.0 features greater sequence contiguity and improved annotation.</title>
        <authorList>
            <person name="Wang L."/>
            <person name="Zhu T."/>
            <person name="Rodriguez J.C."/>
            <person name="Deal K.R."/>
            <person name="Dubcovsky J."/>
            <person name="McGuire P.E."/>
            <person name="Lux T."/>
            <person name="Spannagl M."/>
            <person name="Mayer K.F.X."/>
            <person name="Baldrich P."/>
            <person name="Meyers B.C."/>
            <person name="Huo N."/>
            <person name="Gu Y.Q."/>
            <person name="Zhou H."/>
            <person name="Devos K.M."/>
            <person name="Bennetzen J.L."/>
            <person name="Unver T."/>
            <person name="Budak H."/>
            <person name="Gulick P.J."/>
            <person name="Galiba G."/>
            <person name="Kalapos B."/>
            <person name="Nelson D.R."/>
            <person name="Li P."/>
            <person name="You F.M."/>
            <person name="Luo M.C."/>
            <person name="Dvorak J."/>
        </authorList>
    </citation>
    <scope>NUCLEOTIDE SEQUENCE [LARGE SCALE GENOMIC DNA]</scope>
    <source>
        <strain evidence="1">cv. AL8/78</strain>
    </source>
</reference>
<name>A0A453EJI5_AEGTS</name>
<organism evidence="1 2">
    <name type="scientific">Aegilops tauschii subsp. strangulata</name>
    <name type="common">Goatgrass</name>
    <dbReference type="NCBI Taxonomy" id="200361"/>
    <lineage>
        <taxon>Eukaryota</taxon>
        <taxon>Viridiplantae</taxon>
        <taxon>Streptophyta</taxon>
        <taxon>Embryophyta</taxon>
        <taxon>Tracheophyta</taxon>
        <taxon>Spermatophyta</taxon>
        <taxon>Magnoliopsida</taxon>
        <taxon>Liliopsida</taxon>
        <taxon>Poales</taxon>
        <taxon>Poaceae</taxon>
        <taxon>BOP clade</taxon>
        <taxon>Pooideae</taxon>
        <taxon>Triticodae</taxon>
        <taxon>Triticeae</taxon>
        <taxon>Triticinae</taxon>
        <taxon>Aegilops</taxon>
    </lineage>
</organism>
<reference evidence="1" key="3">
    <citation type="journal article" date="2017" name="Nature">
        <title>Genome sequence of the progenitor of the wheat D genome Aegilops tauschii.</title>
        <authorList>
            <person name="Luo M.C."/>
            <person name="Gu Y.Q."/>
            <person name="Puiu D."/>
            <person name="Wang H."/>
            <person name="Twardziok S.O."/>
            <person name="Deal K.R."/>
            <person name="Huo N."/>
            <person name="Zhu T."/>
            <person name="Wang L."/>
            <person name="Wang Y."/>
            <person name="McGuire P.E."/>
            <person name="Liu S."/>
            <person name="Long H."/>
            <person name="Ramasamy R.K."/>
            <person name="Rodriguez J.C."/>
            <person name="Van S.L."/>
            <person name="Yuan L."/>
            <person name="Wang Z."/>
            <person name="Xia Z."/>
            <person name="Xiao L."/>
            <person name="Anderson O.D."/>
            <person name="Ouyang S."/>
            <person name="Liang Y."/>
            <person name="Zimin A.V."/>
            <person name="Pertea G."/>
            <person name="Qi P."/>
            <person name="Bennetzen J.L."/>
            <person name="Dai X."/>
            <person name="Dawson M.W."/>
            <person name="Muller H.G."/>
            <person name="Kugler K."/>
            <person name="Rivarola-Duarte L."/>
            <person name="Spannagl M."/>
            <person name="Mayer K.F.X."/>
            <person name="Lu F.H."/>
            <person name="Bevan M.W."/>
            <person name="Leroy P."/>
            <person name="Li P."/>
            <person name="You F.M."/>
            <person name="Sun Q."/>
            <person name="Liu Z."/>
            <person name="Lyons E."/>
            <person name="Wicker T."/>
            <person name="Salzberg S.L."/>
            <person name="Devos K.M."/>
            <person name="Dvorak J."/>
        </authorList>
    </citation>
    <scope>NUCLEOTIDE SEQUENCE [LARGE SCALE GENOMIC DNA]</scope>
    <source>
        <strain evidence="1">cv. AL8/78</strain>
    </source>
</reference>
<accession>A0A453EJI5</accession>
<dbReference type="Proteomes" id="UP000015105">
    <property type="component" value="Chromosome 3D"/>
</dbReference>
<reference evidence="1" key="4">
    <citation type="submission" date="2019-03" db="UniProtKB">
        <authorList>
            <consortium name="EnsemblPlants"/>
        </authorList>
    </citation>
    <scope>IDENTIFICATION</scope>
</reference>
<keyword evidence="2" id="KW-1185">Reference proteome</keyword>